<dbReference type="EMBL" id="CP120627">
    <property type="protein sequence ID" value="WEW56388.1"/>
    <property type="molecule type" value="Genomic_DNA"/>
</dbReference>
<proteinExistence type="inferred from homology"/>
<organism evidence="8 9">
    <name type="scientific">Emydomyces testavorans</name>
    <dbReference type="NCBI Taxonomy" id="2070801"/>
    <lineage>
        <taxon>Eukaryota</taxon>
        <taxon>Fungi</taxon>
        <taxon>Dikarya</taxon>
        <taxon>Ascomycota</taxon>
        <taxon>Pezizomycotina</taxon>
        <taxon>Eurotiomycetes</taxon>
        <taxon>Eurotiomycetidae</taxon>
        <taxon>Onygenales</taxon>
        <taxon>Nannizziopsiaceae</taxon>
        <taxon>Emydomyces</taxon>
    </lineage>
</organism>
<evidence type="ECO:0000313" key="9">
    <source>
        <dbReference type="Proteomes" id="UP001219355"/>
    </source>
</evidence>
<keyword evidence="9" id="KW-1185">Reference proteome</keyword>
<dbReference type="Proteomes" id="UP001219355">
    <property type="component" value="Chromosome 1"/>
</dbReference>
<dbReference type="SUPFAM" id="SSF53474">
    <property type="entry name" value="alpha/beta-Hydrolases"/>
    <property type="match status" value="1"/>
</dbReference>
<evidence type="ECO:0008006" key="10">
    <source>
        <dbReference type="Google" id="ProtNLM"/>
    </source>
</evidence>
<keyword evidence="2 7" id="KW-0812">Transmembrane</keyword>
<evidence type="ECO:0000256" key="2">
    <source>
        <dbReference type="ARBA" id="ARBA00022692"/>
    </source>
</evidence>
<evidence type="ECO:0000256" key="3">
    <source>
        <dbReference type="ARBA" id="ARBA00022989"/>
    </source>
</evidence>
<protein>
    <recommendedName>
        <fullName evidence="10">Indole-diterpene biosynthesis protein PaxU</fullName>
    </recommendedName>
</protein>
<keyword evidence="4 7" id="KW-0472">Membrane</keyword>
<evidence type="ECO:0000256" key="5">
    <source>
        <dbReference type="ARBA" id="ARBA00023242"/>
    </source>
</evidence>
<dbReference type="Gene3D" id="3.40.50.1820">
    <property type="entry name" value="alpha/beta hydrolase"/>
    <property type="match status" value="1"/>
</dbReference>
<dbReference type="PANTHER" id="PTHR12265">
    <property type="entry name" value="TRANSMEMBRANE PROTEIN 53"/>
    <property type="match status" value="1"/>
</dbReference>
<accession>A0AAF0DDQ5</accession>
<dbReference type="AlphaFoldDB" id="A0AAF0DDQ5"/>
<reference evidence="8" key="1">
    <citation type="submission" date="2023-03" db="EMBL/GenBank/DDBJ databases">
        <title>Emydomyces testavorans Genome Sequence.</title>
        <authorList>
            <person name="Hoyer L."/>
        </authorList>
    </citation>
    <scope>NUCLEOTIDE SEQUENCE</scope>
    <source>
        <strain evidence="8">16-2883</strain>
    </source>
</reference>
<evidence type="ECO:0000256" key="4">
    <source>
        <dbReference type="ARBA" id="ARBA00023136"/>
    </source>
</evidence>
<keyword evidence="3 7" id="KW-1133">Transmembrane helix</keyword>
<sequence length="289" mass="32353">MASNVKGATPSIFHSMAQLGPAIYLRDFPHTPKKHEKPLTIMLFFWMNAAHRTAAKYASEYSHLAPNARIISIFTSALDFFIRTSDTAQRRRIGPVLDAILSTEGIGDGNDGDRGRLYIHVFSNGGSITLNRVAAAYRDLTGKPLPVNALLIDSAPGKTSLAGAVRALSYSFPAFFLWRVMVFAFVWAWLLSSAFLGTLLRRKHPAHRLREELNDPGLISVGAERCYVYSKEDDLISWEHVEEHAGQARMKGWKVSREMFAGSPHVGHMRTDPQRYWKIVARLLKVTMG</sequence>
<comment type="subcellular location">
    <subcellularLocation>
        <location evidence="6">Nucleus outer membrane</location>
        <topology evidence="6">Single-pass membrane protein</topology>
    </subcellularLocation>
</comment>
<dbReference type="Pfam" id="PF05705">
    <property type="entry name" value="DUF829"/>
    <property type="match status" value="1"/>
</dbReference>
<gene>
    <name evidence="8" type="ORF">PRK78_001831</name>
</gene>
<dbReference type="PANTHER" id="PTHR12265:SF30">
    <property type="entry name" value="TRANSMEMBRANE PROTEIN 53"/>
    <property type="match status" value="1"/>
</dbReference>
<evidence type="ECO:0000256" key="1">
    <source>
        <dbReference type="ARBA" id="ARBA00007387"/>
    </source>
</evidence>
<evidence type="ECO:0000256" key="7">
    <source>
        <dbReference type="SAM" id="Phobius"/>
    </source>
</evidence>
<dbReference type="GO" id="GO:0005640">
    <property type="term" value="C:nuclear outer membrane"/>
    <property type="evidence" value="ECO:0007669"/>
    <property type="project" value="UniProtKB-SubCell"/>
</dbReference>
<evidence type="ECO:0000313" key="8">
    <source>
        <dbReference type="EMBL" id="WEW56388.1"/>
    </source>
</evidence>
<dbReference type="InterPro" id="IPR029058">
    <property type="entry name" value="AB_hydrolase_fold"/>
</dbReference>
<feature type="transmembrane region" description="Helical" evidence="7">
    <location>
        <begin position="176"/>
        <end position="200"/>
    </location>
</feature>
<keyword evidence="5" id="KW-0539">Nucleus</keyword>
<dbReference type="InterPro" id="IPR008547">
    <property type="entry name" value="DUF829_TMEM53"/>
</dbReference>
<name>A0AAF0DDQ5_9EURO</name>
<evidence type="ECO:0000256" key="6">
    <source>
        <dbReference type="ARBA" id="ARBA00034303"/>
    </source>
</evidence>
<comment type="similarity">
    <text evidence="1">Belongs to the TMEM53 family.</text>
</comment>